<organism evidence="9 10">
    <name type="scientific">Thiomicrorhabdus heinhorstiae</name>
    <dbReference type="NCBI Taxonomy" id="2748010"/>
    <lineage>
        <taxon>Bacteria</taxon>
        <taxon>Pseudomonadati</taxon>
        <taxon>Pseudomonadota</taxon>
        <taxon>Gammaproteobacteria</taxon>
        <taxon>Thiotrichales</taxon>
        <taxon>Piscirickettsiaceae</taxon>
        <taxon>Thiomicrorhabdus</taxon>
    </lineage>
</organism>
<accession>A0ABS0BY58</accession>
<keyword evidence="2 9" id="KW-0808">Transferase</keyword>
<evidence type="ECO:0000313" key="9">
    <source>
        <dbReference type="EMBL" id="MBF6058714.1"/>
    </source>
</evidence>
<dbReference type="PANTHER" id="PTHR19136">
    <property type="entry name" value="MOLYBDENUM COFACTOR GUANYLYLTRANSFERASE"/>
    <property type="match status" value="1"/>
</dbReference>
<dbReference type="Proteomes" id="UP001193680">
    <property type="component" value="Unassembled WGS sequence"/>
</dbReference>
<evidence type="ECO:0000313" key="10">
    <source>
        <dbReference type="Proteomes" id="UP001193680"/>
    </source>
</evidence>
<evidence type="ECO:0000256" key="5">
    <source>
        <dbReference type="ARBA" id="ARBA00022842"/>
    </source>
</evidence>
<comment type="caution">
    <text evidence="9">The sequence shown here is derived from an EMBL/GenBank/DDBJ whole genome shotgun (WGS) entry which is preliminary data.</text>
</comment>
<keyword evidence="1" id="KW-0963">Cytoplasm</keyword>
<dbReference type="Pfam" id="PF12804">
    <property type="entry name" value="NTP_transf_3"/>
    <property type="match status" value="1"/>
</dbReference>
<name>A0ABS0BY58_9GAMM</name>
<feature type="domain" description="MobA-like NTP transferase" evidence="8">
    <location>
        <begin position="5"/>
        <end position="159"/>
    </location>
</feature>
<dbReference type="CDD" id="cd02503">
    <property type="entry name" value="MobA"/>
    <property type="match status" value="1"/>
</dbReference>
<keyword evidence="10" id="KW-1185">Reference proteome</keyword>
<dbReference type="PANTHER" id="PTHR19136:SF81">
    <property type="entry name" value="MOLYBDENUM COFACTOR GUANYLYLTRANSFERASE"/>
    <property type="match status" value="1"/>
</dbReference>
<dbReference type="EMBL" id="JACBGI020000025">
    <property type="protein sequence ID" value="MBF6058714.1"/>
    <property type="molecule type" value="Genomic_DNA"/>
</dbReference>
<dbReference type="InterPro" id="IPR025877">
    <property type="entry name" value="MobA-like_NTP_Trfase"/>
</dbReference>
<keyword evidence="7" id="KW-0501">Molybdenum cofactor biosynthesis</keyword>
<reference evidence="9 10" key="2">
    <citation type="submission" date="2020-11" db="EMBL/GenBank/DDBJ databases">
        <title>Sulfur oxidizing isolate from Hospital Hole Sinkhole.</title>
        <authorList>
            <person name="Scott K.M."/>
        </authorList>
    </citation>
    <scope>NUCLEOTIDE SEQUENCE [LARGE SCALE GENOMIC DNA]</scope>
    <source>
        <strain evidence="9 10">HH1</strain>
    </source>
</reference>
<dbReference type="InterPro" id="IPR013482">
    <property type="entry name" value="Molybde_CF_guanTrfase"/>
</dbReference>
<keyword evidence="5" id="KW-0460">Magnesium</keyword>
<proteinExistence type="predicted"/>
<keyword evidence="4" id="KW-0547">Nucleotide-binding</keyword>
<dbReference type="SUPFAM" id="SSF53448">
    <property type="entry name" value="Nucleotide-diphospho-sugar transferases"/>
    <property type="match status" value="1"/>
</dbReference>
<evidence type="ECO:0000259" key="8">
    <source>
        <dbReference type="Pfam" id="PF12804"/>
    </source>
</evidence>
<sequence length="202" mass="22946">MVGILILAGGQGRRMNGLDKGWVECQNKPLIQWLLDSLHRQLAALANGNFKLFVSANRNLQSYATLCERVIKDEYVGYQGPLAGIASVMRSEEAKSIQRWVVIPVDAFHLPDDFVNKMLSIQGDEVGYACQAVQEHYAFLSIPQTRIHNLNLYLSRGGRSIKGWLREEPFLHPVRFAEVDFFGNFNSLQELKSTRKGGFWEF</sequence>
<evidence type="ECO:0000256" key="1">
    <source>
        <dbReference type="ARBA" id="ARBA00022490"/>
    </source>
</evidence>
<dbReference type="Gene3D" id="3.90.550.10">
    <property type="entry name" value="Spore Coat Polysaccharide Biosynthesis Protein SpsA, Chain A"/>
    <property type="match status" value="1"/>
</dbReference>
<dbReference type="RefSeq" id="WP_185978861.1">
    <property type="nucleotide sequence ID" value="NZ_JACBGI020000025.1"/>
</dbReference>
<dbReference type="InterPro" id="IPR029044">
    <property type="entry name" value="Nucleotide-diphossugar_trans"/>
</dbReference>
<reference evidence="9 10" key="1">
    <citation type="submission" date="2020-06" db="EMBL/GenBank/DDBJ databases">
        <authorList>
            <person name="Scott K."/>
        </authorList>
    </citation>
    <scope>NUCLEOTIDE SEQUENCE [LARGE SCALE GENOMIC DNA]</scope>
    <source>
        <strain evidence="9 10">HH1</strain>
    </source>
</reference>
<dbReference type="GO" id="GO:0016740">
    <property type="term" value="F:transferase activity"/>
    <property type="evidence" value="ECO:0007669"/>
    <property type="project" value="UniProtKB-KW"/>
</dbReference>
<gene>
    <name evidence="9" type="ORF">H8792_010215</name>
</gene>
<keyword evidence="3" id="KW-0479">Metal-binding</keyword>
<evidence type="ECO:0000256" key="6">
    <source>
        <dbReference type="ARBA" id="ARBA00023134"/>
    </source>
</evidence>
<keyword evidence="6" id="KW-0342">GTP-binding</keyword>
<evidence type="ECO:0000256" key="4">
    <source>
        <dbReference type="ARBA" id="ARBA00022741"/>
    </source>
</evidence>
<evidence type="ECO:0000256" key="2">
    <source>
        <dbReference type="ARBA" id="ARBA00022679"/>
    </source>
</evidence>
<protein>
    <submittedName>
        <fullName evidence="9">NTP transferase domain-containing protein</fullName>
    </submittedName>
</protein>
<evidence type="ECO:0000256" key="3">
    <source>
        <dbReference type="ARBA" id="ARBA00022723"/>
    </source>
</evidence>
<evidence type="ECO:0000256" key="7">
    <source>
        <dbReference type="ARBA" id="ARBA00023150"/>
    </source>
</evidence>